<dbReference type="PROSITE" id="PS00137">
    <property type="entry name" value="SUBTILASE_HIS"/>
    <property type="match status" value="1"/>
</dbReference>
<dbReference type="Proteomes" id="UP000198724">
    <property type="component" value="Unassembled WGS sequence"/>
</dbReference>
<feature type="chain" id="PRO_5011629913" evidence="6">
    <location>
        <begin position="22"/>
        <end position="548"/>
    </location>
</feature>
<feature type="signal peptide" evidence="6">
    <location>
        <begin position="1"/>
        <end position="21"/>
    </location>
</feature>
<dbReference type="STRING" id="1436961.SAMN05421739_1159"/>
<evidence type="ECO:0000256" key="3">
    <source>
        <dbReference type="ARBA" id="ARBA00022801"/>
    </source>
</evidence>
<evidence type="ECO:0000256" key="2">
    <source>
        <dbReference type="ARBA" id="ARBA00022670"/>
    </source>
</evidence>
<keyword evidence="9" id="KW-1185">Reference proteome</keyword>
<dbReference type="InterPro" id="IPR022398">
    <property type="entry name" value="Peptidase_S8_His-AS"/>
</dbReference>
<dbReference type="InterPro" id="IPR034080">
    <property type="entry name" value="Protease_P7-like_dom"/>
</dbReference>
<feature type="active site" description="Charge relay system" evidence="5">
    <location>
        <position position="294"/>
    </location>
</feature>
<dbReference type="PANTHER" id="PTHR43399:SF4">
    <property type="entry name" value="CELL WALL-ASSOCIATED PROTEASE"/>
    <property type="match status" value="1"/>
</dbReference>
<evidence type="ECO:0000256" key="1">
    <source>
        <dbReference type="ARBA" id="ARBA00011073"/>
    </source>
</evidence>
<dbReference type="InterPro" id="IPR023828">
    <property type="entry name" value="Peptidase_S8_Ser-AS"/>
</dbReference>
<keyword evidence="4 5" id="KW-0720">Serine protease</keyword>
<organism evidence="8 9">
    <name type="scientific">Pontibacter chinhatensis</name>
    <dbReference type="NCBI Taxonomy" id="1436961"/>
    <lineage>
        <taxon>Bacteria</taxon>
        <taxon>Pseudomonadati</taxon>
        <taxon>Bacteroidota</taxon>
        <taxon>Cytophagia</taxon>
        <taxon>Cytophagales</taxon>
        <taxon>Hymenobacteraceae</taxon>
        <taxon>Pontibacter</taxon>
    </lineage>
</organism>
<dbReference type="GO" id="GO:0006508">
    <property type="term" value="P:proteolysis"/>
    <property type="evidence" value="ECO:0007669"/>
    <property type="project" value="UniProtKB-KW"/>
</dbReference>
<feature type="active site" description="Charge relay system" evidence="5">
    <location>
        <position position="463"/>
    </location>
</feature>
<keyword evidence="2 5" id="KW-0645">Protease</keyword>
<comment type="similarity">
    <text evidence="1 5">Belongs to the peptidase S8 family.</text>
</comment>
<dbReference type="Pfam" id="PF00082">
    <property type="entry name" value="Peptidase_S8"/>
    <property type="match status" value="1"/>
</dbReference>
<sequence>MYRHLKATAAFLLLSGSVAFAQDGVSSVAEIDKAYHNWYNLDMKQDKIPGVSVNRAYNELLVAKQPRKKVVVAVIDSGTDINHIELQGRVWVNKNEIPGNGIDDDNNGYVDDIHGWGFLGNAAGENIQYETYEYVRLLRQLAPKYGKITSPQGLTEAEQKEYNTYLVTRKNFEEELTDRLKTKQNLDAFDEVLAICEQLVTGHLGKDTYTVEDLKGISSTNQDVMRARNWLVQKYSQGFTPASFREYKDYIDKFVNYHLNPEFDPRTEIVADNPEDINDTDYGNGDVIGPRADHGTPVSGIIAGIRGNGVGIDGIAENVEIMALRAVPSGDERDKDIALAIRYAVDNGAHIINMSFGKDFSPQKHFVDEAVKYAESKNVLLVHAAGNDAKNIDNADNFPTKQLQDGTRASTWLEVGATSKNLKKNFVGEFSNYGRESVDLFAPGVDLVLLAPDNKYDKMNGTSFASPVVSGVAALVWSYYPELTAVELKNILLESSTKYPRLKVYYPTEDPKSKKKVKFSTLSASGGVVNAYEALKLAEKVVQQKGVL</sequence>
<keyword evidence="6" id="KW-0732">Signal</keyword>
<dbReference type="GO" id="GO:0004252">
    <property type="term" value="F:serine-type endopeptidase activity"/>
    <property type="evidence" value="ECO:0007669"/>
    <property type="project" value="UniProtKB-UniRule"/>
</dbReference>
<dbReference type="PANTHER" id="PTHR43399">
    <property type="entry name" value="SUBTILISIN-RELATED"/>
    <property type="match status" value="1"/>
</dbReference>
<gene>
    <name evidence="8" type="ORF">SAMN05421739_1159</name>
</gene>
<dbReference type="SUPFAM" id="SSF52743">
    <property type="entry name" value="Subtilisin-like"/>
    <property type="match status" value="1"/>
</dbReference>
<proteinExistence type="inferred from homology"/>
<dbReference type="InterPro" id="IPR015500">
    <property type="entry name" value="Peptidase_S8_subtilisin-rel"/>
</dbReference>
<dbReference type="EMBL" id="FOOT01000015">
    <property type="protein sequence ID" value="SFH38147.1"/>
    <property type="molecule type" value="Genomic_DNA"/>
</dbReference>
<evidence type="ECO:0000256" key="6">
    <source>
        <dbReference type="SAM" id="SignalP"/>
    </source>
</evidence>
<name>A0A1I2ZJX0_9BACT</name>
<dbReference type="PRINTS" id="PR00723">
    <property type="entry name" value="SUBTILISIN"/>
</dbReference>
<feature type="domain" description="Peptidase S8/S53" evidence="7">
    <location>
        <begin position="68"/>
        <end position="499"/>
    </location>
</feature>
<evidence type="ECO:0000256" key="5">
    <source>
        <dbReference type="PROSITE-ProRule" id="PRU01240"/>
    </source>
</evidence>
<evidence type="ECO:0000313" key="8">
    <source>
        <dbReference type="EMBL" id="SFH38147.1"/>
    </source>
</evidence>
<evidence type="ECO:0000313" key="9">
    <source>
        <dbReference type="Proteomes" id="UP000198724"/>
    </source>
</evidence>
<accession>A0A1I2ZJX0</accession>
<dbReference type="InterPro" id="IPR051048">
    <property type="entry name" value="Peptidase_S8/S53_subtilisin"/>
</dbReference>
<keyword evidence="3 5" id="KW-0378">Hydrolase</keyword>
<dbReference type="Gene3D" id="3.40.50.200">
    <property type="entry name" value="Peptidase S8/S53 domain"/>
    <property type="match status" value="2"/>
</dbReference>
<reference evidence="9" key="1">
    <citation type="submission" date="2016-10" db="EMBL/GenBank/DDBJ databases">
        <authorList>
            <person name="Varghese N."/>
            <person name="Submissions S."/>
        </authorList>
    </citation>
    <scope>NUCLEOTIDE SEQUENCE [LARGE SCALE GENOMIC DNA]</scope>
    <source>
        <strain evidence="9">LP51</strain>
    </source>
</reference>
<feature type="active site" description="Charge relay system" evidence="5">
    <location>
        <position position="76"/>
    </location>
</feature>
<dbReference type="CDD" id="cd07483">
    <property type="entry name" value="Peptidases_S8_Subtilisin_Novo-like"/>
    <property type="match status" value="1"/>
</dbReference>
<protein>
    <submittedName>
        <fullName evidence="8">Subtilase family protein</fullName>
    </submittedName>
</protein>
<dbReference type="PROSITE" id="PS51892">
    <property type="entry name" value="SUBTILASE"/>
    <property type="match status" value="1"/>
</dbReference>
<dbReference type="InterPro" id="IPR000209">
    <property type="entry name" value="Peptidase_S8/S53_dom"/>
</dbReference>
<dbReference type="AlphaFoldDB" id="A0A1I2ZJX0"/>
<dbReference type="PROSITE" id="PS00138">
    <property type="entry name" value="SUBTILASE_SER"/>
    <property type="match status" value="1"/>
</dbReference>
<dbReference type="InterPro" id="IPR036852">
    <property type="entry name" value="Peptidase_S8/S53_dom_sf"/>
</dbReference>
<evidence type="ECO:0000256" key="4">
    <source>
        <dbReference type="ARBA" id="ARBA00022825"/>
    </source>
</evidence>
<evidence type="ECO:0000259" key="7">
    <source>
        <dbReference type="Pfam" id="PF00082"/>
    </source>
</evidence>